<evidence type="ECO:0000256" key="1">
    <source>
        <dbReference type="SAM" id="MobiDB-lite"/>
    </source>
</evidence>
<reference evidence="2 3" key="1">
    <citation type="submission" date="2018-06" db="EMBL/GenBank/DDBJ databases">
        <title>Towards the identification of Burkholderia cepacia strain which caused fatal septicemia.</title>
        <authorList>
            <person name="Bui L.A.T."/>
            <person name="Zakharova I.B."/>
            <person name="Shpak I.M."/>
            <person name="Teteryatnikova N."/>
            <person name="Ustinov D.V."/>
            <person name="Kuzyutina Y.A."/>
            <person name="Nguyen H.N."/>
            <person name="Antonov A.S."/>
            <person name="Avdyusheva E.F."/>
            <person name="Victorov D.V."/>
        </authorList>
    </citation>
    <scope>NUCLEOTIDE SEQUENCE [LARGE SCALE GENOMIC DNA]</scope>
    <source>
        <strain evidence="2 3">PT02</strain>
    </source>
</reference>
<name>A0AAQ0FBU3_BURCE</name>
<dbReference type="AlphaFoldDB" id="A0AAQ0FBU3"/>
<dbReference type="EMBL" id="QLUZ01000022">
    <property type="protein sequence ID" value="RAQ03501.1"/>
    <property type="molecule type" value="Genomic_DNA"/>
</dbReference>
<accession>A0AAQ0FBU3</accession>
<protein>
    <submittedName>
        <fullName evidence="2">Uncharacterized protein</fullName>
    </submittedName>
</protein>
<evidence type="ECO:0000313" key="3">
    <source>
        <dbReference type="Proteomes" id="UP000248899"/>
    </source>
</evidence>
<gene>
    <name evidence="2" type="ORF">DPR02_29015</name>
</gene>
<sequence>MTGRLNGVGEARSRRCAADDLFSRICSEPPGERTSTPPAGSRARNRVSKSARFRPAAHRATVGKV</sequence>
<dbReference type="Proteomes" id="UP000248899">
    <property type="component" value="Unassembled WGS sequence"/>
</dbReference>
<feature type="compositionally biased region" description="Basic residues" evidence="1">
    <location>
        <begin position="43"/>
        <end position="57"/>
    </location>
</feature>
<proteinExistence type="predicted"/>
<feature type="region of interest" description="Disordered" evidence="1">
    <location>
        <begin position="25"/>
        <end position="65"/>
    </location>
</feature>
<comment type="caution">
    <text evidence="2">The sequence shown here is derived from an EMBL/GenBank/DDBJ whole genome shotgun (WGS) entry which is preliminary data.</text>
</comment>
<evidence type="ECO:0000313" key="2">
    <source>
        <dbReference type="EMBL" id="RAQ03501.1"/>
    </source>
</evidence>
<organism evidence="2 3">
    <name type="scientific">Burkholderia cepacia</name>
    <name type="common">Pseudomonas cepacia</name>
    <dbReference type="NCBI Taxonomy" id="292"/>
    <lineage>
        <taxon>Bacteria</taxon>
        <taxon>Pseudomonadati</taxon>
        <taxon>Pseudomonadota</taxon>
        <taxon>Betaproteobacteria</taxon>
        <taxon>Burkholderiales</taxon>
        <taxon>Burkholderiaceae</taxon>
        <taxon>Burkholderia</taxon>
        <taxon>Burkholderia cepacia complex</taxon>
    </lineage>
</organism>